<dbReference type="AlphaFoldDB" id="A0AAV7I0R8"/>
<dbReference type="Proteomes" id="UP000826195">
    <property type="component" value="Unassembled WGS sequence"/>
</dbReference>
<feature type="region of interest" description="Disordered" evidence="1">
    <location>
        <begin position="17"/>
        <end position="36"/>
    </location>
</feature>
<evidence type="ECO:0000313" key="3">
    <source>
        <dbReference type="Proteomes" id="UP000826195"/>
    </source>
</evidence>
<reference evidence="2 3" key="1">
    <citation type="journal article" date="2021" name="J. Hered.">
        <title>A chromosome-level genome assembly of the parasitoid wasp, Cotesia glomerata (Hymenoptera: Braconidae).</title>
        <authorList>
            <person name="Pinto B.J."/>
            <person name="Weis J.J."/>
            <person name="Gamble T."/>
            <person name="Ode P.J."/>
            <person name="Paul R."/>
            <person name="Zaspel J.M."/>
        </authorList>
    </citation>
    <scope>NUCLEOTIDE SEQUENCE [LARGE SCALE GENOMIC DNA]</scope>
    <source>
        <strain evidence="2">CgM1</strain>
    </source>
</reference>
<keyword evidence="3" id="KW-1185">Reference proteome</keyword>
<protein>
    <submittedName>
        <fullName evidence="2">Uncharacterized protein</fullName>
    </submittedName>
</protein>
<accession>A0AAV7I0R8</accession>
<name>A0AAV7I0R8_COTGL</name>
<sequence length="67" mass="7678">MDKSWRGVVTERLEKPAGVQVQGTRNSNHRWPATARSRQIPRIRAFITSWCPKPQGDPRFIDTKSSS</sequence>
<evidence type="ECO:0000256" key="1">
    <source>
        <dbReference type="SAM" id="MobiDB-lite"/>
    </source>
</evidence>
<dbReference type="EMBL" id="JAHXZJ010002982">
    <property type="protein sequence ID" value="KAH0535909.1"/>
    <property type="molecule type" value="Genomic_DNA"/>
</dbReference>
<gene>
    <name evidence="2" type="ORF">KQX54_019997</name>
</gene>
<evidence type="ECO:0000313" key="2">
    <source>
        <dbReference type="EMBL" id="KAH0535909.1"/>
    </source>
</evidence>
<organism evidence="2 3">
    <name type="scientific">Cotesia glomerata</name>
    <name type="common">Lepidopteran parasitic wasp</name>
    <name type="synonym">Apanteles glomeratus</name>
    <dbReference type="NCBI Taxonomy" id="32391"/>
    <lineage>
        <taxon>Eukaryota</taxon>
        <taxon>Metazoa</taxon>
        <taxon>Ecdysozoa</taxon>
        <taxon>Arthropoda</taxon>
        <taxon>Hexapoda</taxon>
        <taxon>Insecta</taxon>
        <taxon>Pterygota</taxon>
        <taxon>Neoptera</taxon>
        <taxon>Endopterygota</taxon>
        <taxon>Hymenoptera</taxon>
        <taxon>Apocrita</taxon>
        <taxon>Ichneumonoidea</taxon>
        <taxon>Braconidae</taxon>
        <taxon>Microgastrinae</taxon>
        <taxon>Cotesia</taxon>
    </lineage>
</organism>
<comment type="caution">
    <text evidence="2">The sequence shown here is derived from an EMBL/GenBank/DDBJ whole genome shotgun (WGS) entry which is preliminary data.</text>
</comment>
<proteinExistence type="predicted"/>